<dbReference type="EMBL" id="JAHQIW010007207">
    <property type="protein sequence ID" value="KAJ1372955.1"/>
    <property type="molecule type" value="Genomic_DNA"/>
</dbReference>
<reference evidence="1" key="1">
    <citation type="submission" date="2021-06" db="EMBL/GenBank/DDBJ databases">
        <title>Parelaphostrongylus tenuis whole genome reference sequence.</title>
        <authorList>
            <person name="Garwood T.J."/>
            <person name="Larsen P.A."/>
            <person name="Fountain-Jones N.M."/>
            <person name="Garbe J.R."/>
            <person name="Macchietto M.G."/>
            <person name="Kania S.A."/>
            <person name="Gerhold R.W."/>
            <person name="Richards J.E."/>
            <person name="Wolf T.M."/>
        </authorList>
    </citation>
    <scope>NUCLEOTIDE SEQUENCE</scope>
    <source>
        <strain evidence="1">MNPRO001-30</strain>
        <tissue evidence="1">Meninges</tissue>
    </source>
</reference>
<organism evidence="1 2">
    <name type="scientific">Parelaphostrongylus tenuis</name>
    <name type="common">Meningeal worm</name>
    <dbReference type="NCBI Taxonomy" id="148309"/>
    <lineage>
        <taxon>Eukaryota</taxon>
        <taxon>Metazoa</taxon>
        <taxon>Ecdysozoa</taxon>
        <taxon>Nematoda</taxon>
        <taxon>Chromadorea</taxon>
        <taxon>Rhabditida</taxon>
        <taxon>Rhabditina</taxon>
        <taxon>Rhabditomorpha</taxon>
        <taxon>Strongyloidea</taxon>
        <taxon>Metastrongylidae</taxon>
        <taxon>Parelaphostrongylus</taxon>
    </lineage>
</organism>
<dbReference type="Proteomes" id="UP001196413">
    <property type="component" value="Unassembled WGS sequence"/>
</dbReference>
<comment type="caution">
    <text evidence="1">The sequence shown here is derived from an EMBL/GenBank/DDBJ whole genome shotgun (WGS) entry which is preliminary data.</text>
</comment>
<name>A0AAD5RAX7_PARTN</name>
<gene>
    <name evidence="1" type="ORF">KIN20_035268</name>
</gene>
<protein>
    <submittedName>
        <fullName evidence="1">Uncharacterized protein</fullName>
    </submittedName>
</protein>
<accession>A0AAD5RAX7</accession>
<evidence type="ECO:0000313" key="2">
    <source>
        <dbReference type="Proteomes" id="UP001196413"/>
    </source>
</evidence>
<proteinExistence type="predicted"/>
<keyword evidence="2" id="KW-1185">Reference proteome</keyword>
<dbReference type="AlphaFoldDB" id="A0AAD5RAX7"/>
<evidence type="ECO:0000313" key="1">
    <source>
        <dbReference type="EMBL" id="KAJ1372955.1"/>
    </source>
</evidence>
<sequence>MDEKTVKWTPGECKCPLEWLFEVWADVFVANVTTYIRGWQRVWNRGTGLTYIAIFGIDHLHGRQLRERETNGN</sequence>